<feature type="domain" description="F-box" evidence="1">
    <location>
        <begin position="56"/>
        <end position="105"/>
    </location>
</feature>
<dbReference type="EMBL" id="KZ293656">
    <property type="protein sequence ID" value="PBK93409.1"/>
    <property type="molecule type" value="Genomic_DNA"/>
</dbReference>
<evidence type="ECO:0000313" key="2">
    <source>
        <dbReference type="EMBL" id="PBK93409.1"/>
    </source>
</evidence>
<dbReference type="SUPFAM" id="SSF81383">
    <property type="entry name" value="F-box domain"/>
    <property type="match status" value="1"/>
</dbReference>
<dbReference type="Gene3D" id="1.20.1280.50">
    <property type="match status" value="1"/>
</dbReference>
<accession>A0A2H3DDU8</accession>
<dbReference type="STRING" id="47427.A0A2H3DDU8"/>
<reference evidence="3" key="1">
    <citation type="journal article" date="2017" name="Nat. Ecol. Evol.">
        <title>Genome expansion and lineage-specific genetic innovations in the forest pathogenic fungi Armillaria.</title>
        <authorList>
            <person name="Sipos G."/>
            <person name="Prasanna A.N."/>
            <person name="Walter M.C."/>
            <person name="O'Connor E."/>
            <person name="Balint B."/>
            <person name="Krizsan K."/>
            <person name="Kiss B."/>
            <person name="Hess J."/>
            <person name="Varga T."/>
            <person name="Slot J."/>
            <person name="Riley R."/>
            <person name="Boka B."/>
            <person name="Rigling D."/>
            <person name="Barry K."/>
            <person name="Lee J."/>
            <person name="Mihaltcheva S."/>
            <person name="LaButti K."/>
            <person name="Lipzen A."/>
            <person name="Waldron R."/>
            <person name="Moloney N.M."/>
            <person name="Sperisen C."/>
            <person name="Kredics L."/>
            <person name="Vagvoelgyi C."/>
            <person name="Patrignani A."/>
            <person name="Fitzpatrick D."/>
            <person name="Nagy I."/>
            <person name="Doyle S."/>
            <person name="Anderson J.B."/>
            <person name="Grigoriev I.V."/>
            <person name="Gueldener U."/>
            <person name="Muensterkoetter M."/>
            <person name="Nagy L.G."/>
        </authorList>
    </citation>
    <scope>NUCLEOTIDE SEQUENCE [LARGE SCALE GENOMIC DNA]</scope>
    <source>
        <strain evidence="3">Ar21-2</strain>
    </source>
</reference>
<gene>
    <name evidence="2" type="ORF">ARMGADRAFT_889701</name>
</gene>
<protein>
    <recommendedName>
        <fullName evidence="1">F-box domain-containing protein</fullName>
    </recommendedName>
</protein>
<dbReference type="Pfam" id="PF12937">
    <property type="entry name" value="F-box-like"/>
    <property type="match status" value="1"/>
</dbReference>
<evidence type="ECO:0000313" key="3">
    <source>
        <dbReference type="Proteomes" id="UP000217790"/>
    </source>
</evidence>
<sequence>SADAVLFPEYIMRAEFDLFRYDQEIQCHLDTVERLRRDRAEVEEYIKQKKSLLAPIRRLPPELLCAVFKEAIKAEDPTSLLRIALVCTYWRRLALSTHSLWSTITL</sequence>
<proteinExistence type="predicted"/>
<name>A0A2H3DDU8_ARMGA</name>
<feature type="non-terminal residue" evidence="2">
    <location>
        <position position="1"/>
    </location>
</feature>
<dbReference type="InterPro" id="IPR001810">
    <property type="entry name" value="F-box_dom"/>
</dbReference>
<dbReference type="OrthoDB" id="3266451at2759"/>
<evidence type="ECO:0000259" key="1">
    <source>
        <dbReference type="Pfam" id="PF12937"/>
    </source>
</evidence>
<dbReference type="AlphaFoldDB" id="A0A2H3DDU8"/>
<dbReference type="InterPro" id="IPR036047">
    <property type="entry name" value="F-box-like_dom_sf"/>
</dbReference>
<keyword evidence="3" id="KW-1185">Reference proteome</keyword>
<feature type="non-terminal residue" evidence="2">
    <location>
        <position position="106"/>
    </location>
</feature>
<organism evidence="2 3">
    <name type="scientific">Armillaria gallica</name>
    <name type="common">Bulbous honey fungus</name>
    <name type="synonym">Armillaria bulbosa</name>
    <dbReference type="NCBI Taxonomy" id="47427"/>
    <lineage>
        <taxon>Eukaryota</taxon>
        <taxon>Fungi</taxon>
        <taxon>Dikarya</taxon>
        <taxon>Basidiomycota</taxon>
        <taxon>Agaricomycotina</taxon>
        <taxon>Agaricomycetes</taxon>
        <taxon>Agaricomycetidae</taxon>
        <taxon>Agaricales</taxon>
        <taxon>Marasmiineae</taxon>
        <taxon>Physalacriaceae</taxon>
        <taxon>Armillaria</taxon>
    </lineage>
</organism>
<dbReference type="InParanoid" id="A0A2H3DDU8"/>
<dbReference type="Proteomes" id="UP000217790">
    <property type="component" value="Unassembled WGS sequence"/>
</dbReference>